<dbReference type="GO" id="GO:0008171">
    <property type="term" value="F:O-methyltransferase activity"/>
    <property type="evidence" value="ECO:0007669"/>
    <property type="project" value="InterPro"/>
</dbReference>
<sequence length="399" mass="45943">MVPETREYEALRNQMNNAILDLYLLVNGPKNIFRTQNYLVAALAERAGMDENRTARFPKILATQRIFEEVYGKFRHTATSEFLRTSVCSAMAELSYDVMFKAASEMNRHIDESPYYTGLKDFDDSNRVLQNAFDWSELQNKKVVDIGGGDGHVSMDLARKYTNFEIVVQDAFTHELSAAEATEFGDRVSFQQYDYFTPQPTRDAGAYLFRSCFHNHNDEECTKMLQAIVPVLVNRTDDPRLLINDCIVPQRAEGGITRKTYSRNIGQKSEKMAPTPPAFEDFHRRCLKVCSWLNRPDSASCTICTEDYDHVEHRTIRIKVKSPTLCNHVFCETCPQEMFSRRRVQDGANKCPLCRAVWFKAEFESPDAQRRRVMDSVETPATPPEADWQTFFTLGGWDY</sequence>
<dbReference type="HOGENOM" id="CLU_691060_0_0_1"/>
<dbReference type="Gene3D" id="3.40.50.150">
    <property type="entry name" value="Vaccinia Virus protein VP39"/>
    <property type="match status" value="1"/>
</dbReference>
<dbReference type="AlphaFoldDB" id="B2VYT4"/>
<feature type="domain" description="RING-type" evidence="2">
    <location>
        <begin position="301"/>
        <end position="355"/>
    </location>
</feature>
<keyword evidence="1" id="KW-0862">Zinc</keyword>
<dbReference type="PROSITE" id="PS50089">
    <property type="entry name" value="ZF_RING_2"/>
    <property type="match status" value="1"/>
</dbReference>
<dbReference type="InterPro" id="IPR013083">
    <property type="entry name" value="Znf_RING/FYVE/PHD"/>
</dbReference>
<evidence type="ECO:0000259" key="2">
    <source>
        <dbReference type="PROSITE" id="PS50089"/>
    </source>
</evidence>
<dbReference type="SUPFAM" id="SSF53335">
    <property type="entry name" value="S-adenosyl-L-methionine-dependent methyltransferases"/>
    <property type="match status" value="1"/>
</dbReference>
<dbReference type="InterPro" id="IPR001841">
    <property type="entry name" value="Znf_RING"/>
</dbReference>
<dbReference type="EMBL" id="DS231616">
    <property type="protein sequence ID" value="EDU45097.1"/>
    <property type="molecule type" value="Genomic_DNA"/>
</dbReference>
<dbReference type="OrthoDB" id="2410195at2759"/>
<dbReference type="InParanoid" id="B2VYT4"/>
<dbReference type="Proteomes" id="UP000001471">
    <property type="component" value="Unassembled WGS sequence"/>
</dbReference>
<dbReference type="GO" id="GO:0008270">
    <property type="term" value="F:zinc ion binding"/>
    <property type="evidence" value="ECO:0007669"/>
    <property type="project" value="UniProtKB-KW"/>
</dbReference>
<dbReference type="InterPro" id="IPR029063">
    <property type="entry name" value="SAM-dependent_MTases_sf"/>
</dbReference>
<name>B2VYT4_PYRTR</name>
<dbReference type="InterPro" id="IPR001077">
    <property type="entry name" value="COMT_C"/>
</dbReference>
<accession>B2VYT4</accession>
<dbReference type="eggNOG" id="KOG3178">
    <property type="taxonomic scope" value="Eukaryota"/>
</dbReference>
<dbReference type="PANTHER" id="PTHR43712">
    <property type="entry name" value="PUTATIVE (AFU_ORTHOLOGUE AFUA_4G14580)-RELATED"/>
    <property type="match status" value="1"/>
</dbReference>
<reference evidence="4" key="1">
    <citation type="journal article" date="2013" name="G3 (Bethesda)">
        <title>Comparative genomics of a plant-pathogenic fungus, Pyrenophora tritici-repentis, reveals transduplication and the impact of repeat elements on pathogenicity and population divergence.</title>
        <authorList>
            <person name="Manning V.A."/>
            <person name="Pandelova I."/>
            <person name="Dhillon B."/>
            <person name="Wilhelm L.J."/>
            <person name="Goodwin S.B."/>
            <person name="Berlin A.M."/>
            <person name="Figueroa M."/>
            <person name="Freitag M."/>
            <person name="Hane J.K."/>
            <person name="Henrissat B."/>
            <person name="Holman W.H."/>
            <person name="Kodira C.D."/>
            <person name="Martin J."/>
            <person name="Oliver R.P."/>
            <person name="Robbertse B."/>
            <person name="Schackwitz W."/>
            <person name="Schwartz D.C."/>
            <person name="Spatafora J.W."/>
            <person name="Turgeon B.G."/>
            <person name="Yandava C."/>
            <person name="Young S."/>
            <person name="Zhou S."/>
            <person name="Zeng Q."/>
            <person name="Grigoriev I.V."/>
            <person name="Ma L.-J."/>
            <person name="Ciuffetti L.M."/>
        </authorList>
    </citation>
    <scope>NUCLEOTIDE SEQUENCE [LARGE SCALE GENOMIC DNA]</scope>
    <source>
        <strain evidence="4">Pt-1C-BFP</strain>
    </source>
</reference>
<dbReference type="SUPFAM" id="SSF57850">
    <property type="entry name" value="RING/U-box"/>
    <property type="match status" value="1"/>
</dbReference>
<evidence type="ECO:0000313" key="4">
    <source>
        <dbReference type="Proteomes" id="UP000001471"/>
    </source>
</evidence>
<dbReference type="PANTHER" id="PTHR43712:SF16">
    <property type="entry name" value="O-METHYLTRANSFERASE ELCB"/>
    <property type="match status" value="1"/>
</dbReference>
<protein>
    <recommendedName>
        <fullName evidence="2">RING-type domain-containing protein</fullName>
    </recommendedName>
</protein>
<keyword evidence="1" id="KW-0479">Metal-binding</keyword>
<gene>
    <name evidence="3" type="ORF">PTRG_02574</name>
</gene>
<dbReference type="InterPro" id="IPR036388">
    <property type="entry name" value="WH-like_DNA-bd_sf"/>
</dbReference>
<evidence type="ECO:0000256" key="1">
    <source>
        <dbReference type="PROSITE-ProRule" id="PRU00175"/>
    </source>
</evidence>
<keyword evidence="1" id="KW-0863">Zinc-finger</keyword>
<dbReference type="Gene3D" id="1.10.10.10">
    <property type="entry name" value="Winged helix-like DNA-binding domain superfamily/Winged helix DNA-binding domain"/>
    <property type="match status" value="1"/>
</dbReference>
<proteinExistence type="predicted"/>
<evidence type="ECO:0000313" key="3">
    <source>
        <dbReference type="EMBL" id="EDU45097.1"/>
    </source>
</evidence>
<dbReference type="Pfam" id="PF00891">
    <property type="entry name" value="Methyltransf_2"/>
    <property type="match status" value="1"/>
</dbReference>
<dbReference type="Gene3D" id="3.30.40.10">
    <property type="entry name" value="Zinc/RING finger domain, C3HC4 (zinc finger)"/>
    <property type="match status" value="1"/>
</dbReference>
<organism evidence="3 4">
    <name type="scientific">Pyrenophora tritici-repentis (strain Pt-1C-BFP)</name>
    <name type="common">Wheat tan spot fungus</name>
    <name type="synonym">Drechslera tritici-repentis</name>
    <dbReference type="NCBI Taxonomy" id="426418"/>
    <lineage>
        <taxon>Eukaryota</taxon>
        <taxon>Fungi</taxon>
        <taxon>Dikarya</taxon>
        <taxon>Ascomycota</taxon>
        <taxon>Pezizomycotina</taxon>
        <taxon>Dothideomycetes</taxon>
        <taxon>Pleosporomycetidae</taxon>
        <taxon>Pleosporales</taxon>
        <taxon>Pleosporineae</taxon>
        <taxon>Pleosporaceae</taxon>
        <taxon>Pyrenophora</taxon>
    </lineage>
</organism>